<accession>A0ACC6TQ58</accession>
<sequence length="205" mass="23684">MESSLTNNVIFKSLHMDISFWKLITCVKKFYENEICYLSDEELLLIPPTEGLRALDYIDYLELEGQPSLALEKFKNKLRGSLRKNLKVITPVTVASSMSFLLFYLPKELRRLLVQKCAKLELFGKVDEMVLRHRERVVDYVVDKGIPPRVVESVFRRYMDLERSHRVVWLTALLASGVRDLKILAELYGDDVLEAEKIASSLLGD</sequence>
<proteinExistence type="predicted"/>
<dbReference type="EMBL" id="JZWS03000008">
    <property type="protein sequence ID" value="MEW9491846.1"/>
    <property type="molecule type" value="Genomic_DNA"/>
</dbReference>
<comment type="caution">
    <text evidence="1">The sequence shown here is derived from an EMBL/GenBank/DDBJ whole genome shotgun (WGS) entry which is preliminary data.</text>
</comment>
<evidence type="ECO:0000313" key="2">
    <source>
        <dbReference type="Proteomes" id="UP000053480"/>
    </source>
</evidence>
<evidence type="ECO:0000313" key="1">
    <source>
        <dbReference type="EMBL" id="MEW9491846.1"/>
    </source>
</evidence>
<organism evidence="1 2">
    <name type="scientific">Candidatus Aramenus sulfurataquae</name>
    <dbReference type="NCBI Taxonomy" id="1326980"/>
    <lineage>
        <taxon>Archaea</taxon>
        <taxon>Thermoproteota</taxon>
        <taxon>Thermoprotei</taxon>
        <taxon>Sulfolobales</taxon>
        <taxon>Sulfolobaceae</taxon>
        <taxon>Candidatus Aramenus</taxon>
    </lineage>
</organism>
<protein>
    <submittedName>
        <fullName evidence="1">Uncharacterized protein</fullName>
    </submittedName>
</protein>
<dbReference type="Proteomes" id="UP000053480">
    <property type="component" value="Unassembled WGS sequence"/>
</dbReference>
<name>A0ACC6TQ58_9CREN</name>
<gene>
    <name evidence="1" type="ORF">TQ35_0006560</name>
</gene>
<reference evidence="1" key="1">
    <citation type="submission" date="2024-07" db="EMBL/GenBank/DDBJ databases">
        <title>Metagenome and Metagenome-Assembled Genomes of Archaea from a hot spring from the geothermal field of Los Azufres, Mexico.</title>
        <authorList>
            <person name="Marin-Paredes R."/>
            <person name="Martinez-Romero E."/>
            <person name="Servin-Garciduenas L.E."/>
        </authorList>
    </citation>
    <scope>NUCLEOTIDE SEQUENCE</scope>
    <source>
        <strain evidence="1">AZ1-454</strain>
    </source>
</reference>